<dbReference type="AlphaFoldDB" id="A0A839PLD4"/>
<feature type="domain" description="Peptidase C51" evidence="3">
    <location>
        <begin position="115"/>
        <end position="239"/>
    </location>
</feature>
<gene>
    <name evidence="4" type="ORF">FHW14_000220</name>
</gene>
<evidence type="ECO:0000259" key="3">
    <source>
        <dbReference type="PROSITE" id="PS50911"/>
    </source>
</evidence>
<dbReference type="InterPro" id="IPR007921">
    <property type="entry name" value="CHAP_dom"/>
</dbReference>
<accession>A0A839PLD4</accession>
<reference evidence="4 5" key="1">
    <citation type="submission" date="2020-08" db="EMBL/GenBank/DDBJ databases">
        <title>Genomic Encyclopedia of Type Strains, Phase IV (KMG-V): Genome sequencing to study the core and pangenomes of soil and plant-associated prokaryotes.</title>
        <authorList>
            <person name="Whitman W."/>
        </authorList>
    </citation>
    <scope>NUCLEOTIDE SEQUENCE [LARGE SCALE GENOMIC DNA]</scope>
    <source>
        <strain evidence="4 5">B3ACCR2</strain>
    </source>
</reference>
<dbReference type="EMBL" id="JACHVT010000001">
    <property type="protein sequence ID" value="MBB2985080.1"/>
    <property type="molecule type" value="Genomic_DNA"/>
</dbReference>
<name>A0A839PLD4_9MICO</name>
<dbReference type="RefSeq" id="WP_184507232.1">
    <property type="nucleotide sequence ID" value="NZ_JACHVT010000001.1"/>
</dbReference>
<evidence type="ECO:0000256" key="1">
    <source>
        <dbReference type="SAM" id="MobiDB-lite"/>
    </source>
</evidence>
<feature type="compositionally biased region" description="Low complexity" evidence="1">
    <location>
        <begin position="12"/>
        <end position="55"/>
    </location>
</feature>
<dbReference type="PROSITE" id="PS50911">
    <property type="entry name" value="CHAP"/>
    <property type="match status" value="1"/>
</dbReference>
<feature type="region of interest" description="Disordered" evidence="1">
    <location>
        <begin position="12"/>
        <end position="93"/>
    </location>
</feature>
<dbReference type="Proteomes" id="UP000590811">
    <property type="component" value="Unassembled WGS sequence"/>
</dbReference>
<sequence>MLATVVVAAALGPVAATSATADDSPTRTATSTTGSTSKSGTTGPKGSTSTTSAPSPAVPGETPRDVQGPPPARAVDPAPAPAAASDDGRSASGANRLSAAREWIVLCTGFSGCNAAGRGNAGYESVYRQSFWSQYSGHNCTNYVAYRLIRNGMSATRPAGAKGYARDWGVNMASQTNDTPAVGSVAWWDTSFSSSGHVAYVEQVISNDQVIISEDNWGGDFRWRTVSRDGGRWPQGFIHLKDVAAGAPAPVATYKPVVTSRLLDTRTANGVSTRTPVGAGGEVSVQVAGRGGLPATGVGSALINISVVSPSASGYVTTYPSGYSRPTARSVSYPYGTSTSSSFVSRVGSDGRIRLYTSAGAHLTVDVVGWYPNGSSLSTIVPKRLLDTRNGTNVTKGRLPDRGRVDVQVAGTSGVPSTGVASVVLGVSAENTSRGGWLTAWPAGSSRPVTTHVFAEPGRASTSTVVTRVGSTGKVSIDTEASTDLMVDVLGWFPTGADYAAVTPSRLLDTRTGVGGYSGRVPAGGVVRFQAAGRGGVPSSGVKAVSVTVTTLASTAGGALTVYPSTWSRPGVGNVLFAGGRTVVNAAVLPVASDGTIAVWSSVPSYVVVDIQGWVRS</sequence>
<comment type="caution">
    <text evidence="4">The sequence shown here is derived from an EMBL/GenBank/DDBJ whole genome shotgun (WGS) entry which is preliminary data.</text>
</comment>
<evidence type="ECO:0000313" key="5">
    <source>
        <dbReference type="Proteomes" id="UP000590811"/>
    </source>
</evidence>
<evidence type="ECO:0000313" key="4">
    <source>
        <dbReference type="EMBL" id="MBB2985080.1"/>
    </source>
</evidence>
<dbReference type="Gene3D" id="3.90.1720.10">
    <property type="entry name" value="endopeptidase domain like (from Nostoc punctiforme)"/>
    <property type="match status" value="1"/>
</dbReference>
<proteinExistence type="predicted"/>
<protein>
    <submittedName>
        <fullName evidence="4">Surface antigen</fullName>
    </submittedName>
</protein>
<dbReference type="SUPFAM" id="SSF54001">
    <property type="entry name" value="Cysteine proteinases"/>
    <property type="match status" value="1"/>
</dbReference>
<feature type="chain" id="PRO_5032616192" evidence="2">
    <location>
        <begin position="22"/>
        <end position="617"/>
    </location>
</feature>
<dbReference type="InterPro" id="IPR038765">
    <property type="entry name" value="Papain-like_cys_pep_sf"/>
</dbReference>
<feature type="signal peptide" evidence="2">
    <location>
        <begin position="1"/>
        <end position="21"/>
    </location>
</feature>
<keyword evidence="2" id="KW-0732">Signal</keyword>
<evidence type="ECO:0000256" key="2">
    <source>
        <dbReference type="SAM" id="SignalP"/>
    </source>
</evidence>
<organism evidence="4 5">
    <name type="scientific">Terracoccus luteus</name>
    <dbReference type="NCBI Taxonomy" id="53356"/>
    <lineage>
        <taxon>Bacteria</taxon>
        <taxon>Bacillati</taxon>
        <taxon>Actinomycetota</taxon>
        <taxon>Actinomycetes</taxon>
        <taxon>Micrococcales</taxon>
        <taxon>Intrasporangiaceae</taxon>
        <taxon>Terracoccus</taxon>
    </lineage>
</organism>
<dbReference type="Pfam" id="PF05257">
    <property type="entry name" value="CHAP"/>
    <property type="match status" value="1"/>
</dbReference>
<feature type="compositionally biased region" description="Low complexity" evidence="1">
    <location>
        <begin position="73"/>
        <end position="93"/>
    </location>
</feature>